<keyword evidence="1" id="KW-0378">Hydrolase</keyword>
<keyword evidence="1" id="KW-0067">ATP-binding</keyword>
<keyword evidence="1" id="KW-0547">Nucleotide-binding</keyword>
<dbReference type="RefSeq" id="WP_238906437.1">
    <property type="nucleotide sequence ID" value="NZ_JAKOEM010000043.1"/>
</dbReference>
<keyword evidence="1" id="KW-0347">Helicase</keyword>
<reference evidence="1" key="1">
    <citation type="submission" date="2022-02" db="EMBL/GenBank/DDBJ databases">
        <title>The genome sequence of Ruegeria sp. 1NDH52C.</title>
        <authorList>
            <person name="Du J."/>
        </authorList>
    </citation>
    <scope>NUCLEOTIDE SEQUENCE</scope>
    <source>
        <strain evidence="1">1NDH52C</strain>
    </source>
</reference>
<gene>
    <name evidence="1" type="ORF">MB818_21495</name>
</gene>
<feature type="non-terminal residue" evidence="1">
    <location>
        <position position="413"/>
    </location>
</feature>
<dbReference type="InterPro" id="IPR027417">
    <property type="entry name" value="P-loop_NTPase"/>
</dbReference>
<dbReference type="InterPro" id="IPR051055">
    <property type="entry name" value="PIF1_helicase"/>
</dbReference>
<dbReference type="PANTHER" id="PTHR47642:SF5">
    <property type="entry name" value="ATP-DEPENDENT DNA HELICASE"/>
    <property type="match status" value="1"/>
</dbReference>
<protein>
    <submittedName>
        <fullName evidence="1">PIF1 family ATP-dependent DNA helicase</fullName>
    </submittedName>
</protein>
<name>A0ABS9P2R7_9RHOB</name>
<dbReference type="Proteomes" id="UP001165279">
    <property type="component" value="Unassembled WGS sequence"/>
</dbReference>
<dbReference type="Gene3D" id="3.40.50.300">
    <property type="entry name" value="P-loop containing nucleotide triphosphate hydrolases"/>
    <property type="match status" value="2"/>
</dbReference>
<accession>A0ABS9P2R7</accession>
<dbReference type="GO" id="GO:0004386">
    <property type="term" value="F:helicase activity"/>
    <property type="evidence" value="ECO:0007669"/>
    <property type="project" value="UniProtKB-KW"/>
</dbReference>
<dbReference type="EMBL" id="JAKOEM010000043">
    <property type="protein sequence ID" value="MCG6560783.1"/>
    <property type="molecule type" value="Genomic_DNA"/>
</dbReference>
<dbReference type="SUPFAM" id="SSF52540">
    <property type="entry name" value="P-loop containing nucleoside triphosphate hydrolases"/>
    <property type="match status" value="1"/>
</dbReference>
<dbReference type="PANTHER" id="PTHR47642">
    <property type="entry name" value="ATP-DEPENDENT DNA HELICASE"/>
    <property type="match status" value="1"/>
</dbReference>
<keyword evidence="2" id="KW-1185">Reference proteome</keyword>
<dbReference type="CDD" id="cd18809">
    <property type="entry name" value="SF1_C_RecD"/>
    <property type="match status" value="1"/>
</dbReference>
<sequence length="413" mass="46135">MKALNDEQQTVVNAIAAMRDGDRLVVSGRAGSGKTFAIANAVANKRALYLTPTHPARTVLEQELTNNQHKVMTIHSAIGWYKDRDEDLETIEGYLPAKKAKRRVAGLEGESTGAFSDVDIIIVDEFSMVGAFLFGAIEDYAKEFGLPVAYSGDRFQLPPVKDREVLAKQGFPTITLTKSMRFSESSDIYRLGEMLRDSIENRPNEELPCLLGGDTVQVIPGIKWMNDLTTGYANGDDLLAVTSDNATLRRLRQKVRRVDHDQLCPGDVVTSKQTDEQFRNGERFTIRHVERATRVLPDVPGCVSRTHELAVSGHTLSFDGTGSTAFVLEREKDAAKLGKRIQRLYQKGKLSYDEARRVLDWLDEINRFELAALATVHKSQGRSVDTVYVDTATVLRKPHWLSAVDHKRLLYTA</sequence>
<comment type="caution">
    <text evidence="1">The sequence shown here is derived from an EMBL/GenBank/DDBJ whole genome shotgun (WGS) entry which is preliminary data.</text>
</comment>
<evidence type="ECO:0000313" key="1">
    <source>
        <dbReference type="EMBL" id="MCG6560783.1"/>
    </source>
</evidence>
<dbReference type="Pfam" id="PF13604">
    <property type="entry name" value="AAA_30"/>
    <property type="match status" value="1"/>
</dbReference>
<proteinExistence type="predicted"/>
<evidence type="ECO:0000313" key="2">
    <source>
        <dbReference type="Proteomes" id="UP001165279"/>
    </source>
</evidence>
<organism evidence="1 2">
    <name type="scientific">Ruegeria alba</name>
    <dbReference type="NCBI Taxonomy" id="2916756"/>
    <lineage>
        <taxon>Bacteria</taxon>
        <taxon>Pseudomonadati</taxon>
        <taxon>Pseudomonadota</taxon>
        <taxon>Alphaproteobacteria</taxon>
        <taxon>Rhodobacterales</taxon>
        <taxon>Roseobacteraceae</taxon>
        <taxon>Ruegeria</taxon>
    </lineage>
</organism>